<proteinExistence type="predicted"/>
<dbReference type="AlphaFoldDB" id="A0A369J6M1"/>
<organism evidence="1 2">
    <name type="scientific">Hypsizygus marmoreus</name>
    <name type="common">White beech mushroom</name>
    <name type="synonym">Agaricus marmoreus</name>
    <dbReference type="NCBI Taxonomy" id="39966"/>
    <lineage>
        <taxon>Eukaryota</taxon>
        <taxon>Fungi</taxon>
        <taxon>Dikarya</taxon>
        <taxon>Basidiomycota</taxon>
        <taxon>Agaricomycotina</taxon>
        <taxon>Agaricomycetes</taxon>
        <taxon>Agaricomycetidae</taxon>
        <taxon>Agaricales</taxon>
        <taxon>Tricholomatineae</taxon>
        <taxon>Lyophyllaceae</taxon>
        <taxon>Hypsizygus</taxon>
    </lineage>
</organism>
<feature type="non-terminal residue" evidence="1">
    <location>
        <position position="1"/>
    </location>
</feature>
<dbReference type="EMBL" id="LUEZ02000205">
    <property type="protein sequence ID" value="RDB15134.1"/>
    <property type="molecule type" value="Genomic_DNA"/>
</dbReference>
<dbReference type="InParanoid" id="A0A369J6M1"/>
<accession>A0A369J6M1</accession>
<reference evidence="1" key="1">
    <citation type="submission" date="2018-04" db="EMBL/GenBank/DDBJ databases">
        <title>Whole genome sequencing of Hypsizygus marmoreus.</title>
        <authorList>
            <person name="Choi I.-G."/>
            <person name="Min B."/>
            <person name="Kim J.-G."/>
            <person name="Kim S."/>
            <person name="Oh Y.-L."/>
            <person name="Kong W.-S."/>
            <person name="Park H."/>
            <person name="Jeong J."/>
            <person name="Song E.-S."/>
        </authorList>
    </citation>
    <scope>NUCLEOTIDE SEQUENCE [LARGE SCALE GENOMIC DNA]</scope>
    <source>
        <strain evidence="1">51987-8</strain>
    </source>
</reference>
<comment type="caution">
    <text evidence="1">The sequence shown here is derived from an EMBL/GenBank/DDBJ whole genome shotgun (WGS) entry which is preliminary data.</text>
</comment>
<protein>
    <submittedName>
        <fullName evidence="1">Uncharacterized protein</fullName>
    </submittedName>
</protein>
<gene>
    <name evidence="1" type="ORF">Hypma_005186</name>
</gene>
<dbReference type="Proteomes" id="UP000076154">
    <property type="component" value="Unassembled WGS sequence"/>
</dbReference>
<keyword evidence="2" id="KW-1185">Reference proteome</keyword>
<sequence>TPTQYSARYMTLRQDPIHISVSETLCLLTCFPQQTRHLDMYHDGVGMMAGEMKCAPSKCMMFGSSLEGIPWLRRDRSNVLNAMHGPPGYRNPVCRRGIFQNQLNPTSTSTSMVWSSPFYIAPCALR</sequence>
<evidence type="ECO:0000313" key="2">
    <source>
        <dbReference type="Proteomes" id="UP000076154"/>
    </source>
</evidence>
<evidence type="ECO:0000313" key="1">
    <source>
        <dbReference type="EMBL" id="RDB15134.1"/>
    </source>
</evidence>
<name>A0A369J6M1_HYPMA</name>